<name>A0ABY8UHH2_TETOB</name>
<sequence length="638" mass="69782">MTNYVHETPVFRPTKEEFAKPFSEYIGKVLKKNPDVAMFKVVPPEGWRPRRAPFPKLQKLDINCPIKQLVFGTRGSYRCMLVEQKPLTAYEFRDIAEEEARLPPNKERDKEDKLLERAFWSSVTINPPLYGADTPMSLFDEKLPYGWNLRDLGCLLKQPHIPQVPGVTTPMTYFGMWKSFFAWHVEDADLFSINYLHMGAPKVWYCVSPKDRGKFERMCASMFPELHSHCSAFMRHKDILLSPATLKNYGVEYMQAKQEPNEFIVLNAGAYHAGYNLGFNCAEAVNFATQEWVEVGRNVVRCKCDALNDGVRLSMRLFGCSSGSSASSDEEESESEDEEDESSSEEEGSDDEDEPQSEEADSGSNRGRRRGGSGAAGKGSRGRSSSSGAAEGETGRRSSKRSAAAAAAADARESKRSRTEKGAAAAATAADAAARKGPRQTKTSMAAAAAASKMRCTHATAEARARLAVQHDRAAKRGGSKPGSSGVKKASTAAMRKAKPARVINKADTLAESLQRAAAAAAVMRARAEAAAAAAEDSSGPPPGEAPQVIIGEDRGNKHFYMVQVLSDAKPKQRGLLVMRWLKEGRDGLFRPSADTWEEAPGALVGVRTQWVHGCSGKPGGYRLLTLRSRILDTELVD</sequence>
<dbReference type="Pfam" id="PF02373">
    <property type="entry name" value="JmjC"/>
    <property type="match status" value="1"/>
</dbReference>
<dbReference type="EMBL" id="CP126218">
    <property type="protein sequence ID" value="WIA19866.1"/>
    <property type="molecule type" value="Genomic_DNA"/>
</dbReference>
<evidence type="ECO:0000256" key="1">
    <source>
        <dbReference type="SAM" id="MobiDB-lite"/>
    </source>
</evidence>
<dbReference type="SUPFAM" id="SSF51197">
    <property type="entry name" value="Clavaminate synthase-like"/>
    <property type="match status" value="1"/>
</dbReference>
<dbReference type="PANTHER" id="PTHR10694:SF7">
    <property type="entry name" value="[HISTONE H3]-TRIMETHYL-L-LYSINE(9) DEMETHYLASE"/>
    <property type="match status" value="1"/>
</dbReference>
<dbReference type="PANTHER" id="PTHR10694">
    <property type="entry name" value="LYSINE-SPECIFIC DEMETHYLASE"/>
    <property type="match status" value="1"/>
</dbReference>
<feature type="compositionally biased region" description="Basic and acidic residues" evidence="1">
    <location>
        <begin position="410"/>
        <end position="421"/>
    </location>
</feature>
<feature type="compositionally biased region" description="Low complexity" evidence="1">
    <location>
        <begin position="382"/>
        <end position="392"/>
    </location>
</feature>
<accession>A0ABY8UHH2</accession>
<dbReference type="PROSITE" id="PS51184">
    <property type="entry name" value="JMJC"/>
    <property type="match status" value="1"/>
</dbReference>
<reference evidence="4 5" key="1">
    <citation type="submission" date="2023-05" db="EMBL/GenBank/DDBJ databases">
        <title>A 100% complete, gapless, phased diploid assembly of the Scenedesmus obliquus UTEX 3031 genome.</title>
        <authorList>
            <person name="Biondi T.C."/>
            <person name="Hanschen E.R."/>
            <person name="Kwon T."/>
            <person name="Eng W."/>
            <person name="Kruse C.P.S."/>
            <person name="Koehler S.I."/>
            <person name="Kunde Y."/>
            <person name="Gleasner C.D."/>
            <person name="You Mak K.T."/>
            <person name="Polle J."/>
            <person name="Hovde B.T."/>
            <person name="Starkenburg S.R."/>
        </authorList>
    </citation>
    <scope>NUCLEOTIDE SEQUENCE [LARGE SCALE GENOMIC DNA]</scope>
    <source>
        <strain evidence="4 5">DOE0152z</strain>
    </source>
</reference>
<proteinExistence type="predicted"/>
<dbReference type="PROSITE" id="PS51183">
    <property type="entry name" value="JMJN"/>
    <property type="match status" value="1"/>
</dbReference>
<feature type="compositionally biased region" description="Low complexity" evidence="1">
    <location>
        <begin position="423"/>
        <end position="432"/>
    </location>
</feature>
<organism evidence="4 5">
    <name type="scientific">Tetradesmus obliquus</name>
    <name type="common">Green alga</name>
    <name type="synonym">Acutodesmus obliquus</name>
    <dbReference type="NCBI Taxonomy" id="3088"/>
    <lineage>
        <taxon>Eukaryota</taxon>
        <taxon>Viridiplantae</taxon>
        <taxon>Chlorophyta</taxon>
        <taxon>core chlorophytes</taxon>
        <taxon>Chlorophyceae</taxon>
        <taxon>CS clade</taxon>
        <taxon>Sphaeropleales</taxon>
        <taxon>Scenedesmaceae</taxon>
        <taxon>Tetradesmus</taxon>
    </lineage>
</organism>
<evidence type="ECO:0000259" key="3">
    <source>
        <dbReference type="PROSITE" id="PS51184"/>
    </source>
</evidence>
<dbReference type="Proteomes" id="UP001244341">
    <property type="component" value="Chromosome 11b"/>
</dbReference>
<feature type="compositionally biased region" description="Basic and acidic residues" evidence="1">
    <location>
        <begin position="461"/>
        <end position="475"/>
    </location>
</feature>
<evidence type="ECO:0000259" key="2">
    <source>
        <dbReference type="PROSITE" id="PS51183"/>
    </source>
</evidence>
<evidence type="ECO:0008006" key="6">
    <source>
        <dbReference type="Google" id="ProtNLM"/>
    </source>
</evidence>
<feature type="region of interest" description="Disordered" evidence="1">
    <location>
        <begin position="320"/>
        <end position="500"/>
    </location>
</feature>
<evidence type="ECO:0000313" key="5">
    <source>
        <dbReference type="Proteomes" id="UP001244341"/>
    </source>
</evidence>
<protein>
    <recommendedName>
        <fullName evidence="6">JmjC domain-containing protein</fullName>
    </recommendedName>
</protein>
<dbReference type="Gene3D" id="2.60.120.650">
    <property type="entry name" value="Cupin"/>
    <property type="match status" value="1"/>
</dbReference>
<evidence type="ECO:0000313" key="4">
    <source>
        <dbReference type="EMBL" id="WIA19866.1"/>
    </source>
</evidence>
<feature type="domain" description="JmjN" evidence="2">
    <location>
        <begin position="8"/>
        <end position="50"/>
    </location>
</feature>
<dbReference type="InterPro" id="IPR003347">
    <property type="entry name" value="JmjC_dom"/>
</dbReference>
<gene>
    <name evidence="4" type="ORF">OEZ85_005768</name>
</gene>
<feature type="domain" description="JmjC" evidence="3">
    <location>
        <begin position="141"/>
        <end position="304"/>
    </location>
</feature>
<dbReference type="SMART" id="SM00558">
    <property type="entry name" value="JmjC"/>
    <property type="match status" value="1"/>
</dbReference>
<dbReference type="SMART" id="SM00545">
    <property type="entry name" value="JmjN"/>
    <property type="match status" value="1"/>
</dbReference>
<keyword evidence="5" id="KW-1185">Reference proteome</keyword>
<feature type="compositionally biased region" description="Acidic residues" evidence="1">
    <location>
        <begin position="328"/>
        <end position="361"/>
    </location>
</feature>
<feature type="compositionally biased region" description="Low complexity" evidence="1">
    <location>
        <begin position="482"/>
        <end position="491"/>
    </location>
</feature>
<dbReference type="InterPro" id="IPR003349">
    <property type="entry name" value="JmjN"/>
</dbReference>